<keyword evidence="2" id="KW-0175">Coiled coil</keyword>
<evidence type="ECO:0000256" key="1">
    <source>
        <dbReference type="PROSITE-ProRule" id="PRU00047"/>
    </source>
</evidence>
<organism evidence="5 6">
    <name type="scientific">Trifolium medium</name>
    <dbReference type="NCBI Taxonomy" id="97028"/>
    <lineage>
        <taxon>Eukaryota</taxon>
        <taxon>Viridiplantae</taxon>
        <taxon>Streptophyta</taxon>
        <taxon>Embryophyta</taxon>
        <taxon>Tracheophyta</taxon>
        <taxon>Spermatophyta</taxon>
        <taxon>Magnoliopsida</taxon>
        <taxon>eudicotyledons</taxon>
        <taxon>Gunneridae</taxon>
        <taxon>Pentapetalae</taxon>
        <taxon>rosids</taxon>
        <taxon>fabids</taxon>
        <taxon>Fabales</taxon>
        <taxon>Fabaceae</taxon>
        <taxon>Papilionoideae</taxon>
        <taxon>50 kb inversion clade</taxon>
        <taxon>NPAAA clade</taxon>
        <taxon>Hologalegina</taxon>
        <taxon>IRL clade</taxon>
        <taxon>Trifolieae</taxon>
        <taxon>Trifolium</taxon>
    </lineage>
</organism>
<keyword evidence="1" id="KW-0863">Zinc-finger</keyword>
<dbReference type="Proteomes" id="UP000265520">
    <property type="component" value="Unassembled WGS sequence"/>
</dbReference>
<dbReference type="EMBL" id="LXQA010140199">
    <property type="protein sequence ID" value="MCI24216.1"/>
    <property type="molecule type" value="Genomic_DNA"/>
</dbReference>
<accession>A0A392QKZ5</accession>
<dbReference type="AlphaFoldDB" id="A0A392QKZ5"/>
<keyword evidence="1" id="KW-0862">Zinc</keyword>
<keyword evidence="1" id="KW-0479">Metal-binding</keyword>
<dbReference type="GO" id="GO:0008270">
    <property type="term" value="F:zinc ion binding"/>
    <property type="evidence" value="ECO:0007669"/>
    <property type="project" value="UniProtKB-KW"/>
</dbReference>
<keyword evidence="6" id="KW-1185">Reference proteome</keyword>
<name>A0A392QKZ5_9FABA</name>
<dbReference type="GO" id="GO:0006508">
    <property type="term" value="P:proteolysis"/>
    <property type="evidence" value="ECO:0007669"/>
    <property type="project" value="UniProtKB-KW"/>
</dbReference>
<keyword evidence="5" id="KW-0645">Protease</keyword>
<dbReference type="InterPro" id="IPR001878">
    <property type="entry name" value="Znf_CCHC"/>
</dbReference>
<feature type="non-terminal residue" evidence="5">
    <location>
        <position position="1"/>
    </location>
</feature>
<feature type="coiled-coil region" evidence="2">
    <location>
        <begin position="125"/>
        <end position="173"/>
    </location>
</feature>
<evidence type="ECO:0000256" key="2">
    <source>
        <dbReference type="SAM" id="Coils"/>
    </source>
</evidence>
<feature type="domain" description="CCHC-type" evidence="4">
    <location>
        <begin position="49"/>
        <end position="65"/>
    </location>
</feature>
<dbReference type="GO" id="GO:0008233">
    <property type="term" value="F:peptidase activity"/>
    <property type="evidence" value="ECO:0007669"/>
    <property type="project" value="UniProtKB-KW"/>
</dbReference>
<feature type="compositionally biased region" description="Polar residues" evidence="3">
    <location>
        <begin position="88"/>
        <end position="106"/>
    </location>
</feature>
<reference evidence="5 6" key="1">
    <citation type="journal article" date="2018" name="Front. Plant Sci.">
        <title>Red Clover (Trifolium pratense) and Zigzag Clover (T. medium) - A Picture of Genomic Similarities and Differences.</title>
        <authorList>
            <person name="Dluhosova J."/>
            <person name="Istvanek J."/>
            <person name="Nedelnik J."/>
            <person name="Repkova J."/>
        </authorList>
    </citation>
    <scope>NUCLEOTIDE SEQUENCE [LARGE SCALE GENOMIC DNA]</scope>
    <source>
        <strain evidence="6">cv. 10/8</strain>
        <tissue evidence="5">Leaf</tissue>
    </source>
</reference>
<sequence>IALISKKFNKSLNKLQARWRTNIPDKMSNIKSQSKIKDEDSSDQYKGIRCFECEGFGHIRPECPNYLKKQKKGMTSTLSDSEEDDGGETTNNAFTGKCETSSNPSNEDLFDEELAEAHKHLTIKFERSQQAIEQQDKIIEKLTQEKEELASTIANLKEEVTWLNSKLTEVTKNVRMLELGECPET</sequence>
<keyword evidence="5" id="KW-0378">Hydrolase</keyword>
<dbReference type="GO" id="GO:0003676">
    <property type="term" value="F:nucleic acid binding"/>
    <property type="evidence" value="ECO:0007669"/>
    <property type="project" value="InterPro"/>
</dbReference>
<evidence type="ECO:0000313" key="5">
    <source>
        <dbReference type="EMBL" id="MCI24216.1"/>
    </source>
</evidence>
<evidence type="ECO:0000256" key="3">
    <source>
        <dbReference type="SAM" id="MobiDB-lite"/>
    </source>
</evidence>
<evidence type="ECO:0000313" key="6">
    <source>
        <dbReference type="Proteomes" id="UP000265520"/>
    </source>
</evidence>
<dbReference type="InterPro" id="IPR036875">
    <property type="entry name" value="Znf_CCHC_sf"/>
</dbReference>
<evidence type="ECO:0000259" key="4">
    <source>
        <dbReference type="PROSITE" id="PS50158"/>
    </source>
</evidence>
<comment type="caution">
    <text evidence="5">The sequence shown here is derived from an EMBL/GenBank/DDBJ whole genome shotgun (WGS) entry which is preliminary data.</text>
</comment>
<dbReference type="PROSITE" id="PS50158">
    <property type="entry name" value="ZF_CCHC"/>
    <property type="match status" value="1"/>
</dbReference>
<dbReference type="Gene3D" id="4.10.60.10">
    <property type="entry name" value="Zinc finger, CCHC-type"/>
    <property type="match status" value="1"/>
</dbReference>
<protein>
    <submittedName>
        <fullName evidence="5">Gag-protease polyprotein</fullName>
    </submittedName>
</protein>
<proteinExistence type="predicted"/>
<feature type="region of interest" description="Disordered" evidence="3">
    <location>
        <begin position="74"/>
        <end position="107"/>
    </location>
</feature>
<dbReference type="SUPFAM" id="SSF57756">
    <property type="entry name" value="Retrovirus zinc finger-like domains"/>
    <property type="match status" value="1"/>
</dbReference>